<dbReference type="OrthoDB" id="10359161at2759"/>
<organism evidence="1 2">
    <name type="scientific">Fusarium mundagurra</name>
    <dbReference type="NCBI Taxonomy" id="1567541"/>
    <lineage>
        <taxon>Eukaryota</taxon>
        <taxon>Fungi</taxon>
        <taxon>Dikarya</taxon>
        <taxon>Ascomycota</taxon>
        <taxon>Pezizomycotina</taxon>
        <taxon>Sordariomycetes</taxon>
        <taxon>Hypocreomycetidae</taxon>
        <taxon>Hypocreales</taxon>
        <taxon>Nectriaceae</taxon>
        <taxon>Fusarium</taxon>
        <taxon>Fusarium fujikuroi species complex</taxon>
    </lineage>
</organism>
<evidence type="ECO:0000313" key="1">
    <source>
        <dbReference type="EMBL" id="KAF5702477.1"/>
    </source>
</evidence>
<proteinExistence type="predicted"/>
<dbReference type="AlphaFoldDB" id="A0A8H6D4I0"/>
<dbReference type="EMBL" id="JAAOAN010000617">
    <property type="protein sequence ID" value="KAF5702477.1"/>
    <property type="molecule type" value="Genomic_DNA"/>
</dbReference>
<keyword evidence="2" id="KW-1185">Reference proteome</keyword>
<protein>
    <submittedName>
        <fullName evidence="1">Uncharacterized protein</fullName>
    </submittedName>
</protein>
<comment type="caution">
    <text evidence="1">The sequence shown here is derived from an EMBL/GenBank/DDBJ whole genome shotgun (WGS) entry which is preliminary data.</text>
</comment>
<accession>A0A8H6D4I0</accession>
<gene>
    <name evidence="1" type="ORF">FMUND_13477</name>
</gene>
<name>A0A8H6D4I0_9HYPO</name>
<dbReference type="Proteomes" id="UP000544331">
    <property type="component" value="Unassembled WGS sequence"/>
</dbReference>
<reference evidence="1 2" key="1">
    <citation type="submission" date="2020-05" db="EMBL/GenBank/DDBJ databases">
        <title>Identification and distribution of gene clusters putatively required for synthesis of sphingolipid metabolism inhibitors in phylogenetically diverse species of the filamentous fungus Fusarium.</title>
        <authorList>
            <person name="Kim H.-S."/>
            <person name="Busman M."/>
            <person name="Brown D.W."/>
            <person name="Divon H."/>
            <person name="Uhlig S."/>
            <person name="Proctor R.H."/>
        </authorList>
    </citation>
    <scope>NUCLEOTIDE SEQUENCE [LARGE SCALE GENOMIC DNA]</scope>
    <source>
        <strain evidence="1 2">NRRL 66235</strain>
    </source>
</reference>
<evidence type="ECO:0000313" key="2">
    <source>
        <dbReference type="Proteomes" id="UP000544331"/>
    </source>
</evidence>
<sequence length="120" mass="14066">MHHYSLQKVGDEYVYTRIFEAWEDSDYENEGDDEELVINQEIAQLIAWIDDSEESMPSMEEVHARYHELVGKPIADDSSHTNDIQRFWLHRLLNGTVALIRPVELRREMAFSGLQDMDSP</sequence>